<sequence>MRELSEHEINSVSGAGIIKDRTDVKLGLKLINGLGSLIVNHGNSDKTITGIPKDYISKGINAINKTVDIIDITATGIHNKIPHKIK</sequence>
<evidence type="ECO:0000313" key="1">
    <source>
        <dbReference type="EMBL" id="TEA26267.1"/>
    </source>
</evidence>
<dbReference type="AlphaFoldDB" id="A0AB94IA60"/>
<keyword evidence="2" id="KW-1185">Reference proteome</keyword>
<proteinExistence type="predicted"/>
<evidence type="ECO:0000313" key="2">
    <source>
        <dbReference type="Proteomes" id="UP000506160"/>
    </source>
</evidence>
<protein>
    <recommendedName>
        <fullName evidence="3">Hemagglutinin</fullName>
    </recommendedName>
</protein>
<accession>A0AB94IA60</accession>
<dbReference type="EMBL" id="AWGA01000125">
    <property type="protein sequence ID" value="TEA26267.1"/>
    <property type="molecule type" value="Genomic_DNA"/>
</dbReference>
<comment type="caution">
    <text evidence="1">The sequence shown here is derived from an EMBL/GenBank/DDBJ whole genome shotgun (WGS) entry which is preliminary data.</text>
</comment>
<dbReference type="Proteomes" id="UP000506160">
    <property type="component" value="Unassembled WGS sequence"/>
</dbReference>
<reference evidence="1 2" key="1">
    <citation type="journal article" date="2014" name="Appl. Environ. Microbiol.">
        <title>Genomic features of a bumble bee symbiont reflect its host environment.</title>
        <authorList>
            <person name="Martinson V.G."/>
            <person name="Magoc T."/>
            <person name="Koch H."/>
            <person name="Salzberg S.L."/>
            <person name="Moran N.A."/>
        </authorList>
    </citation>
    <scope>NUCLEOTIDE SEQUENCE [LARGE SCALE GENOMIC DNA]</scope>
    <source>
        <strain evidence="1 2">Bimp</strain>
    </source>
</reference>
<name>A0AB94IA60_9GAMM</name>
<gene>
    <name evidence="1" type="ORF">O970_09620</name>
</gene>
<organism evidence="1 2">
    <name type="scientific">Candidatus Schmidhempelia bombi str. Bimp</name>
    <dbReference type="NCBI Taxonomy" id="1387197"/>
    <lineage>
        <taxon>Bacteria</taxon>
        <taxon>Pseudomonadati</taxon>
        <taxon>Pseudomonadota</taxon>
        <taxon>Gammaproteobacteria</taxon>
        <taxon>Orbales</taxon>
        <taxon>Orbaceae</taxon>
        <taxon>Candidatus Schmidhempelia</taxon>
    </lineage>
</organism>
<evidence type="ECO:0008006" key="3">
    <source>
        <dbReference type="Google" id="ProtNLM"/>
    </source>
</evidence>
<dbReference type="RefSeq" id="WP_133459479.1">
    <property type="nucleotide sequence ID" value="NZ_AWGA01000125.1"/>
</dbReference>